<dbReference type="RefSeq" id="WP_267300856.1">
    <property type="nucleotide sequence ID" value="NZ_JAOQJZ010000005.1"/>
</dbReference>
<dbReference type="Proteomes" id="UP001208131">
    <property type="component" value="Unassembled WGS sequence"/>
</dbReference>
<feature type="domain" description="ChlI/MoxR AAA lid" evidence="2">
    <location>
        <begin position="224"/>
        <end position="294"/>
    </location>
</feature>
<keyword evidence="4" id="KW-1185">Reference proteome</keyword>
<dbReference type="InterPro" id="IPR011703">
    <property type="entry name" value="ATPase_AAA-3"/>
</dbReference>
<dbReference type="AlphaFoldDB" id="A0AAE3IJG3"/>
<proteinExistence type="predicted"/>
<dbReference type="Pfam" id="PF07726">
    <property type="entry name" value="AAA_3"/>
    <property type="match status" value="1"/>
</dbReference>
<protein>
    <submittedName>
        <fullName evidence="3">MoxR family ATPase</fullName>
    </submittedName>
</protein>
<evidence type="ECO:0000313" key="4">
    <source>
        <dbReference type="Proteomes" id="UP001208131"/>
    </source>
</evidence>
<comment type="caution">
    <text evidence="3">The sequence shown here is derived from an EMBL/GenBank/DDBJ whole genome shotgun (WGS) entry which is preliminary data.</text>
</comment>
<dbReference type="EMBL" id="JAOQJZ010000005">
    <property type="protein sequence ID" value="MCU6705542.1"/>
    <property type="molecule type" value="Genomic_DNA"/>
</dbReference>
<dbReference type="PANTHER" id="PTHR42759:SF5">
    <property type="entry name" value="METHANOL DEHYDROGENASE REGULATOR"/>
    <property type="match status" value="1"/>
</dbReference>
<evidence type="ECO:0000313" key="3">
    <source>
        <dbReference type="EMBL" id="MCU6705542.1"/>
    </source>
</evidence>
<feature type="domain" description="ATPase AAA-3" evidence="1">
    <location>
        <begin position="31"/>
        <end position="161"/>
    </location>
</feature>
<sequence>MREITDEVKKVIIGKDEVVDMVFAAILAQGHVLMEDVPGVGKTTLAVAFSKALGLETKRIQFTPDTVASDITGYTAFDRQAQGFTFHSGAAMTNILLADEINRTSGKTQSALLEVMEERACTVDGRTYPLPEPFAVIATQNPTGTVGTAALPVSQLDRFMIKLSMGYPDKAAMRSIMSDRSSSDPLVDVKAVCTAEKLIEMQKKAKAVFVDDSVYDYISDLCDATRHNENISLGVSPRGALALCRIAKAWACYKGREYVVPQDVRDFFAHVCSHRISLSAKGRLSGLAAESVLDEILGSVKCPENEEKRR</sequence>
<gene>
    <name evidence="3" type="ORF">OCV57_06335</name>
</gene>
<organism evidence="3 4">
    <name type="scientific">Hominimerdicola aceti</name>
    <dbReference type="NCBI Taxonomy" id="2981726"/>
    <lineage>
        <taxon>Bacteria</taxon>
        <taxon>Bacillati</taxon>
        <taxon>Bacillota</taxon>
        <taxon>Clostridia</taxon>
        <taxon>Eubacteriales</taxon>
        <taxon>Oscillospiraceae</taxon>
        <taxon>Hominimerdicola</taxon>
    </lineage>
</organism>
<evidence type="ECO:0000259" key="2">
    <source>
        <dbReference type="Pfam" id="PF17863"/>
    </source>
</evidence>
<name>A0AAE3IJG3_9FIRM</name>
<dbReference type="PIRSF" id="PIRSF002849">
    <property type="entry name" value="AAA_ATPase_chaperone_MoxR_prd"/>
    <property type="match status" value="1"/>
</dbReference>
<dbReference type="Pfam" id="PF17863">
    <property type="entry name" value="AAA_lid_2"/>
    <property type="match status" value="1"/>
</dbReference>
<dbReference type="InterPro" id="IPR027417">
    <property type="entry name" value="P-loop_NTPase"/>
</dbReference>
<dbReference type="InterPro" id="IPR041628">
    <property type="entry name" value="ChlI/MoxR_AAA_lid"/>
</dbReference>
<dbReference type="Gene3D" id="1.10.8.80">
    <property type="entry name" value="Magnesium chelatase subunit I, C-Terminal domain"/>
    <property type="match status" value="1"/>
</dbReference>
<dbReference type="SUPFAM" id="SSF52540">
    <property type="entry name" value="P-loop containing nucleoside triphosphate hydrolases"/>
    <property type="match status" value="1"/>
</dbReference>
<dbReference type="GO" id="GO:0016887">
    <property type="term" value="F:ATP hydrolysis activity"/>
    <property type="evidence" value="ECO:0007669"/>
    <property type="project" value="InterPro"/>
</dbReference>
<dbReference type="Gene3D" id="3.40.50.300">
    <property type="entry name" value="P-loop containing nucleotide triphosphate hydrolases"/>
    <property type="match status" value="1"/>
</dbReference>
<reference evidence="3 4" key="1">
    <citation type="journal article" date="2021" name="ISME Commun">
        <title>Automated analysis of genomic sequences facilitates high-throughput and comprehensive description of bacteria.</title>
        <authorList>
            <person name="Hitch T.C.A."/>
        </authorList>
    </citation>
    <scope>NUCLEOTIDE SEQUENCE [LARGE SCALE GENOMIC DNA]</scope>
    <source>
        <strain evidence="3 4">Sanger_31</strain>
    </source>
</reference>
<dbReference type="GO" id="GO:0005524">
    <property type="term" value="F:ATP binding"/>
    <property type="evidence" value="ECO:0007669"/>
    <property type="project" value="InterPro"/>
</dbReference>
<evidence type="ECO:0000259" key="1">
    <source>
        <dbReference type="Pfam" id="PF07726"/>
    </source>
</evidence>
<dbReference type="PANTHER" id="PTHR42759">
    <property type="entry name" value="MOXR FAMILY PROTEIN"/>
    <property type="match status" value="1"/>
</dbReference>
<accession>A0AAE3IJG3</accession>
<dbReference type="InterPro" id="IPR050764">
    <property type="entry name" value="CbbQ/NirQ/NorQ/GpvN"/>
</dbReference>